<feature type="domain" description="Outer membrane protein beta-barrel" evidence="2">
    <location>
        <begin position="13"/>
        <end position="164"/>
    </location>
</feature>
<proteinExistence type="predicted"/>
<evidence type="ECO:0000259" key="2">
    <source>
        <dbReference type="Pfam" id="PF13505"/>
    </source>
</evidence>
<dbReference type="SUPFAM" id="SSF56925">
    <property type="entry name" value="OMPA-like"/>
    <property type="match status" value="1"/>
</dbReference>
<dbReference type="Gene3D" id="2.40.160.20">
    <property type="match status" value="1"/>
</dbReference>
<dbReference type="Proteomes" id="UP000182350">
    <property type="component" value="Unassembled WGS sequence"/>
</dbReference>
<keyword evidence="1" id="KW-0732">Signal</keyword>
<protein>
    <submittedName>
        <fullName evidence="3">Opacity protein</fullName>
    </submittedName>
</protein>
<organism evidence="3 4">
    <name type="scientific">Marinospirillum alkaliphilum DSM 21637</name>
    <dbReference type="NCBI Taxonomy" id="1122209"/>
    <lineage>
        <taxon>Bacteria</taxon>
        <taxon>Pseudomonadati</taxon>
        <taxon>Pseudomonadota</taxon>
        <taxon>Gammaproteobacteria</taxon>
        <taxon>Oceanospirillales</taxon>
        <taxon>Oceanospirillaceae</taxon>
        <taxon>Marinospirillum</taxon>
    </lineage>
</organism>
<evidence type="ECO:0000313" key="3">
    <source>
        <dbReference type="EMBL" id="SFX24217.1"/>
    </source>
</evidence>
<dbReference type="OrthoDB" id="5901526at2"/>
<gene>
    <name evidence="3" type="ORF">SAMN02745752_00967</name>
</gene>
<keyword evidence="4" id="KW-1185">Reference proteome</keyword>
<accession>A0A1K1VGE1</accession>
<dbReference type="STRING" id="1122209.SAMN02745752_00967"/>
<evidence type="ECO:0000256" key="1">
    <source>
        <dbReference type="ARBA" id="ARBA00022729"/>
    </source>
</evidence>
<reference evidence="3 4" key="1">
    <citation type="submission" date="2016-11" db="EMBL/GenBank/DDBJ databases">
        <authorList>
            <person name="Jaros S."/>
            <person name="Januszkiewicz K."/>
            <person name="Wedrychowicz H."/>
        </authorList>
    </citation>
    <scope>NUCLEOTIDE SEQUENCE [LARGE SCALE GENOMIC DNA]</scope>
    <source>
        <strain evidence="3 4">DSM 21637</strain>
    </source>
</reference>
<evidence type="ECO:0000313" key="4">
    <source>
        <dbReference type="Proteomes" id="UP000182350"/>
    </source>
</evidence>
<dbReference type="Pfam" id="PF13505">
    <property type="entry name" value="OMP_b-brl"/>
    <property type="match status" value="1"/>
</dbReference>
<dbReference type="RefSeq" id="WP_072325193.1">
    <property type="nucleotide sequence ID" value="NZ_FPJW01000002.1"/>
</dbReference>
<name>A0A1K1VGE1_9GAMM</name>
<dbReference type="AlphaFoldDB" id="A0A1K1VGE1"/>
<dbReference type="InterPro" id="IPR011250">
    <property type="entry name" value="OMP/PagP_B-barrel"/>
</dbReference>
<dbReference type="InterPro" id="IPR027385">
    <property type="entry name" value="Beta-barrel_OMP"/>
</dbReference>
<sequence length="166" mass="18319">MLRWLPAVLLGWLVVPLASLYAYDDYDAIHSYVSGGLHHWSSEDSSAQGLKIRFGQQLNAFVGAEMHFAIGGEDPDTETSLDRLFGLYAKFILPLDSFSPYVKLGGTSASLSTAGESSSDFEMSYGLGAEFNITDRFFVDLEYMVYLETATLELEGFTLGIGYRLP</sequence>
<dbReference type="EMBL" id="FPJW01000002">
    <property type="protein sequence ID" value="SFX24217.1"/>
    <property type="molecule type" value="Genomic_DNA"/>
</dbReference>